<dbReference type="Proteomes" id="UP001500582">
    <property type="component" value="Unassembled WGS sequence"/>
</dbReference>
<comment type="caution">
    <text evidence="2">The sequence shown here is derived from an EMBL/GenBank/DDBJ whole genome shotgun (WGS) entry which is preliminary data.</text>
</comment>
<name>A0ABP8HA72_9SPHI</name>
<dbReference type="EMBL" id="BAABFT010000017">
    <property type="protein sequence ID" value="GAA4336545.1"/>
    <property type="molecule type" value="Genomic_DNA"/>
</dbReference>
<feature type="region of interest" description="Disordered" evidence="1">
    <location>
        <begin position="42"/>
        <end position="67"/>
    </location>
</feature>
<proteinExistence type="predicted"/>
<organism evidence="2 3">
    <name type="scientific">Mucilaginibacter gynuensis</name>
    <dbReference type="NCBI Taxonomy" id="1302236"/>
    <lineage>
        <taxon>Bacteria</taxon>
        <taxon>Pseudomonadati</taxon>
        <taxon>Bacteroidota</taxon>
        <taxon>Sphingobacteriia</taxon>
        <taxon>Sphingobacteriales</taxon>
        <taxon>Sphingobacteriaceae</taxon>
        <taxon>Mucilaginibacter</taxon>
    </lineage>
</organism>
<keyword evidence="3" id="KW-1185">Reference proteome</keyword>
<evidence type="ECO:0000313" key="3">
    <source>
        <dbReference type="Proteomes" id="UP001500582"/>
    </source>
</evidence>
<protein>
    <recommendedName>
        <fullName evidence="4">Antitoxin ParD1/3/4</fullName>
    </recommendedName>
</protein>
<dbReference type="RefSeq" id="WP_345213495.1">
    <property type="nucleotide sequence ID" value="NZ_BAABFT010000017.1"/>
</dbReference>
<gene>
    <name evidence="2" type="ORF">GCM10023149_45490</name>
</gene>
<evidence type="ECO:0000313" key="2">
    <source>
        <dbReference type="EMBL" id="GAA4336545.1"/>
    </source>
</evidence>
<reference evidence="3" key="1">
    <citation type="journal article" date="2019" name="Int. J. Syst. Evol. Microbiol.">
        <title>The Global Catalogue of Microorganisms (GCM) 10K type strain sequencing project: providing services to taxonomists for standard genome sequencing and annotation.</title>
        <authorList>
            <consortium name="The Broad Institute Genomics Platform"/>
            <consortium name="The Broad Institute Genome Sequencing Center for Infectious Disease"/>
            <person name="Wu L."/>
            <person name="Ma J."/>
        </authorList>
    </citation>
    <scope>NUCLEOTIDE SEQUENCE [LARGE SCALE GENOMIC DNA]</scope>
    <source>
        <strain evidence="3">JCM 17705</strain>
    </source>
</reference>
<evidence type="ECO:0000256" key="1">
    <source>
        <dbReference type="SAM" id="MobiDB-lite"/>
    </source>
</evidence>
<sequence>MTVKYLTDQHGKTTDVQLSIDDYLKLLEKANELPEYVKEGIERGKQQARDGRTKSTAEVMRKYDKNA</sequence>
<accession>A0ABP8HA72</accession>
<evidence type="ECO:0008006" key="4">
    <source>
        <dbReference type="Google" id="ProtNLM"/>
    </source>
</evidence>